<dbReference type="OrthoDB" id="1975037at2"/>
<reference evidence="7" key="1">
    <citation type="submission" date="2016-10" db="EMBL/GenBank/DDBJ databases">
        <authorList>
            <person name="Varghese N."/>
            <person name="Submissions S."/>
        </authorList>
    </citation>
    <scope>NUCLEOTIDE SEQUENCE [LARGE SCALE GENOMIC DNA]</scope>
    <source>
        <strain evidence="7">CGMCC 1.4250</strain>
    </source>
</reference>
<dbReference type="PANTHER" id="PTHR43280:SF10">
    <property type="entry name" value="REGULATORY PROTEIN POCR"/>
    <property type="match status" value="1"/>
</dbReference>
<evidence type="ECO:0000313" key="6">
    <source>
        <dbReference type="EMBL" id="SFM08745.1"/>
    </source>
</evidence>
<dbReference type="Gene3D" id="1.10.10.60">
    <property type="entry name" value="Homeodomain-like"/>
    <property type="match status" value="2"/>
</dbReference>
<dbReference type="RefSeq" id="WP_091484292.1">
    <property type="nucleotide sequence ID" value="NZ_FOTR01000007.1"/>
</dbReference>
<sequence>MSKWKRLNVRGTGNNVFSKLLVSYLIVLLLPVIIGLFLFNKIESIMVENANKSNTTMLMQVRDVLENKFEEIEQLSLQISLDEKLNRLLMNQQNVSNYDYINYMKELKRYNTISTHIDDYYIYFNQSDVLLSPTMKTDSYLFLKHIKRYENSTYEEVMNNRMTGFHLRDYFPSEKVIMSSGEENIITLTQSLPYGEVTDVKGVLMVHIYEQQFKEMLQQMEGLNKGAMYIADEKDEIMMSTSENKSIFAEISPLLADKEGFFTKEIDGKDMIVSYTMSEKNEWTYVSIVPTEFVLAKVNNVKSWALSLVLIAIIIGIVVSYYLANQNYRPIHEVVNTIIGKNTPKGTFTNEIDLIKQTIVSSMNEQSQLKRIISQQEPVIRSNFILRLLRGQVDVTSYLEKEIDSMGITFKFNYFSVITIQIDDCCQFTKENIDTKWVLTRFIIANLSEELMGDNGYTIEMERDKLIILYNHQNNSADETTNQLNLTRELMDILEQQFGIKISVAISQIHFGLNKISECYGESVMALDYRIIKGPNYIIFYNDIKNNSGYDYHYPVETEVQILNFAKNGDYENVERTLDQIFSNNVQKEMTPEISKCLSYDLLSTWVKLLSSLSGEEKKRVIEQHNPFKTVPECSTVQELQKEIKSLYYDYCLKMEAKQSTQGERLYQEIVDFIEDNFNDNMLSLGMIADHFGMNSSYLSSFFKKQGGIAISEFIMKVRIEESKKLLPNRRLTISEIAPQVGYANSVGLIRVFKKVEGVTPGQYRESMQA</sequence>
<keyword evidence="3" id="KW-0804">Transcription</keyword>
<dbReference type="SMART" id="SM00342">
    <property type="entry name" value="HTH_ARAC"/>
    <property type="match status" value="1"/>
</dbReference>
<keyword evidence="4" id="KW-1133">Transmembrane helix</keyword>
<dbReference type="SUPFAM" id="SSF46689">
    <property type="entry name" value="Homeodomain-like"/>
    <property type="match status" value="1"/>
</dbReference>
<protein>
    <submittedName>
        <fullName evidence="6">AraC-type DNA-binding protein</fullName>
    </submittedName>
</protein>
<dbReference type="EMBL" id="FOTR01000007">
    <property type="protein sequence ID" value="SFM08745.1"/>
    <property type="molecule type" value="Genomic_DNA"/>
</dbReference>
<dbReference type="Pfam" id="PF12833">
    <property type="entry name" value="HTH_18"/>
    <property type="match status" value="1"/>
</dbReference>
<evidence type="ECO:0000256" key="2">
    <source>
        <dbReference type="ARBA" id="ARBA00023125"/>
    </source>
</evidence>
<accession>A0A1I4N064</accession>
<dbReference type="AlphaFoldDB" id="A0A1I4N064"/>
<gene>
    <name evidence="6" type="ORF">SAMN04487943_107224</name>
</gene>
<dbReference type="PANTHER" id="PTHR43280">
    <property type="entry name" value="ARAC-FAMILY TRANSCRIPTIONAL REGULATOR"/>
    <property type="match status" value="1"/>
</dbReference>
<feature type="transmembrane region" description="Helical" evidence="4">
    <location>
        <begin position="304"/>
        <end position="324"/>
    </location>
</feature>
<evidence type="ECO:0000256" key="4">
    <source>
        <dbReference type="SAM" id="Phobius"/>
    </source>
</evidence>
<keyword evidence="2 6" id="KW-0238">DNA-binding</keyword>
<dbReference type="InterPro" id="IPR009057">
    <property type="entry name" value="Homeodomain-like_sf"/>
</dbReference>
<dbReference type="STRING" id="334253.SAMN04487943_107224"/>
<dbReference type="PROSITE" id="PS01124">
    <property type="entry name" value="HTH_ARAC_FAMILY_2"/>
    <property type="match status" value="1"/>
</dbReference>
<feature type="domain" description="HTH araC/xylS-type" evidence="5">
    <location>
        <begin position="668"/>
        <end position="767"/>
    </location>
</feature>
<dbReference type="InterPro" id="IPR018060">
    <property type="entry name" value="HTH_AraC"/>
</dbReference>
<dbReference type="GO" id="GO:0003700">
    <property type="term" value="F:DNA-binding transcription factor activity"/>
    <property type="evidence" value="ECO:0007669"/>
    <property type="project" value="InterPro"/>
</dbReference>
<dbReference type="Gene3D" id="3.30.450.20">
    <property type="entry name" value="PAS domain"/>
    <property type="match status" value="1"/>
</dbReference>
<evidence type="ECO:0000256" key="3">
    <source>
        <dbReference type="ARBA" id="ARBA00023163"/>
    </source>
</evidence>
<evidence type="ECO:0000313" key="7">
    <source>
        <dbReference type="Proteomes" id="UP000198565"/>
    </source>
</evidence>
<keyword evidence="1" id="KW-0805">Transcription regulation</keyword>
<dbReference type="Proteomes" id="UP000198565">
    <property type="component" value="Unassembled WGS sequence"/>
</dbReference>
<proteinExistence type="predicted"/>
<keyword evidence="4" id="KW-0812">Transmembrane</keyword>
<evidence type="ECO:0000259" key="5">
    <source>
        <dbReference type="PROSITE" id="PS01124"/>
    </source>
</evidence>
<keyword evidence="7" id="KW-1185">Reference proteome</keyword>
<feature type="transmembrane region" description="Helical" evidence="4">
    <location>
        <begin position="20"/>
        <end position="39"/>
    </location>
</feature>
<keyword evidence="4" id="KW-0472">Membrane</keyword>
<dbReference type="GO" id="GO:0043565">
    <property type="term" value="F:sequence-specific DNA binding"/>
    <property type="evidence" value="ECO:0007669"/>
    <property type="project" value="InterPro"/>
</dbReference>
<evidence type="ECO:0000256" key="1">
    <source>
        <dbReference type="ARBA" id="ARBA00023015"/>
    </source>
</evidence>
<name>A0A1I4N064_9BACI</name>
<organism evidence="6 7">
    <name type="scientific">Gracilibacillus orientalis</name>
    <dbReference type="NCBI Taxonomy" id="334253"/>
    <lineage>
        <taxon>Bacteria</taxon>
        <taxon>Bacillati</taxon>
        <taxon>Bacillota</taxon>
        <taxon>Bacilli</taxon>
        <taxon>Bacillales</taxon>
        <taxon>Bacillaceae</taxon>
        <taxon>Gracilibacillus</taxon>
    </lineage>
</organism>